<feature type="coiled-coil region" evidence="1">
    <location>
        <begin position="14"/>
        <end position="48"/>
    </location>
</feature>
<evidence type="ECO:0000313" key="3">
    <source>
        <dbReference type="EMBL" id="KAF4698050.1"/>
    </source>
</evidence>
<evidence type="ECO:0000313" key="4">
    <source>
        <dbReference type="Proteomes" id="UP000574390"/>
    </source>
</evidence>
<comment type="caution">
    <text evidence="3">The sequence shown here is derived from an EMBL/GenBank/DDBJ whole genome shotgun (WGS) entry which is preliminary data.</text>
</comment>
<reference evidence="3 4" key="1">
    <citation type="submission" date="2020-04" db="EMBL/GenBank/DDBJ databases">
        <title>Perkinsus olseni comparative genomics.</title>
        <authorList>
            <person name="Bogema D.R."/>
        </authorList>
    </citation>
    <scope>NUCLEOTIDE SEQUENCE [LARGE SCALE GENOMIC DNA]</scope>
    <source>
        <strain evidence="3">ATCC PRA-205</strain>
    </source>
</reference>
<evidence type="ECO:0000256" key="1">
    <source>
        <dbReference type="SAM" id="Coils"/>
    </source>
</evidence>
<feature type="region of interest" description="Disordered" evidence="2">
    <location>
        <begin position="87"/>
        <end position="115"/>
    </location>
</feature>
<sequence>MEDSLTPQILLRMNSQLKTRLIQHRQDYSKLEKTCKQMEEELANASVLKNVWLRVAKAFDIEADEAQLLVSSDLIDEVIGQLRSHAGSSAVVRSSKLEAKADTEKDRADKLENEL</sequence>
<proteinExistence type="predicted"/>
<gene>
    <name evidence="3" type="ORF">FOZ62_019728</name>
</gene>
<evidence type="ECO:0000256" key="2">
    <source>
        <dbReference type="SAM" id="MobiDB-lite"/>
    </source>
</evidence>
<organism evidence="3 4">
    <name type="scientific">Perkinsus olseni</name>
    <name type="common">Perkinsus atlanticus</name>
    <dbReference type="NCBI Taxonomy" id="32597"/>
    <lineage>
        <taxon>Eukaryota</taxon>
        <taxon>Sar</taxon>
        <taxon>Alveolata</taxon>
        <taxon>Perkinsozoa</taxon>
        <taxon>Perkinsea</taxon>
        <taxon>Perkinsida</taxon>
        <taxon>Perkinsidae</taxon>
        <taxon>Perkinsus</taxon>
    </lineage>
</organism>
<feature type="non-terminal residue" evidence="3">
    <location>
        <position position="1"/>
    </location>
</feature>
<name>A0A7J6PQZ3_PEROL</name>
<accession>A0A7J6PQZ3</accession>
<protein>
    <submittedName>
        <fullName evidence="3">Uncharacterized protein</fullName>
    </submittedName>
</protein>
<dbReference type="Proteomes" id="UP000574390">
    <property type="component" value="Unassembled WGS sequence"/>
</dbReference>
<dbReference type="EMBL" id="JABANM010035421">
    <property type="protein sequence ID" value="KAF4698050.1"/>
    <property type="molecule type" value="Genomic_DNA"/>
</dbReference>
<dbReference type="AlphaFoldDB" id="A0A7J6PQZ3"/>
<feature type="compositionally biased region" description="Basic and acidic residues" evidence="2">
    <location>
        <begin position="95"/>
        <end position="115"/>
    </location>
</feature>
<keyword evidence="1" id="KW-0175">Coiled coil</keyword>